<organism evidence="1 2">
    <name type="scientific">Daucus carota subsp. sativus</name>
    <name type="common">Carrot</name>
    <dbReference type="NCBI Taxonomy" id="79200"/>
    <lineage>
        <taxon>Eukaryota</taxon>
        <taxon>Viridiplantae</taxon>
        <taxon>Streptophyta</taxon>
        <taxon>Embryophyta</taxon>
        <taxon>Tracheophyta</taxon>
        <taxon>Spermatophyta</taxon>
        <taxon>Magnoliopsida</taxon>
        <taxon>eudicotyledons</taxon>
        <taxon>Gunneridae</taxon>
        <taxon>Pentapetalae</taxon>
        <taxon>asterids</taxon>
        <taxon>campanulids</taxon>
        <taxon>Apiales</taxon>
        <taxon>Apiaceae</taxon>
        <taxon>Apioideae</taxon>
        <taxon>Scandiceae</taxon>
        <taxon>Daucinae</taxon>
        <taxon>Daucus</taxon>
        <taxon>Daucus sect. Daucus</taxon>
    </lineage>
</organism>
<dbReference type="Proteomes" id="UP000077755">
    <property type="component" value="Chromosome 2"/>
</dbReference>
<dbReference type="InterPro" id="IPR044809">
    <property type="entry name" value="AUF1-like"/>
</dbReference>
<keyword evidence="2" id="KW-1185">Reference proteome</keyword>
<dbReference type="EMBL" id="CP093344">
    <property type="protein sequence ID" value="WOG90400.1"/>
    <property type="molecule type" value="Genomic_DNA"/>
</dbReference>
<dbReference type="Gramene" id="KZN07699">
    <property type="protein sequence ID" value="KZN07699"/>
    <property type="gene ID" value="DCAR_008536"/>
</dbReference>
<reference evidence="1" key="2">
    <citation type="submission" date="2022-03" db="EMBL/GenBank/DDBJ databases">
        <title>Draft title - Genomic analysis of global carrot germplasm unveils the trajectory of domestication and the origin of high carotenoid orange carrot.</title>
        <authorList>
            <person name="Iorizzo M."/>
            <person name="Ellison S."/>
            <person name="Senalik D."/>
            <person name="Macko-Podgorni A."/>
            <person name="Grzebelus D."/>
            <person name="Bostan H."/>
            <person name="Rolling W."/>
            <person name="Curaba J."/>
            <person name="Simon P."/>
        </authorList>
    </citation>
    <scope>NUCLEOTIDE SEQUENCE</scope>
    <source>
        <tissue evidence="1">Leaf</tissue>
    </source>
</reference>
<dbReference type="PANTHER" id="PTHR31215">
    <property type="entry name" value="OS05G0510400 PROTEIN-RELATED"/>
    <property type="match status" value="1"/>
</dbReference>
<sequence>MMAFLRIFRTNLLFLFVTKLSSSNSHDNYFLEDLKTLGQCSAVSKRFNALTCLVPTLTIKHLNIAMLCDYCPAILKKFKHIRSLQVTHWSSTEKQMFCEDKAPPNILREAFYKPRNYCLAVVSWKNTFYYNDQDMQSRMLSDVTPKDNEYYESIKSHTRDMICLHHMLVSSIKDHKYLQRVVVTDLKNRAILTLEEDTLAEFKNCNSTNLERVDVHYRYGSLSNLDVPILKNHSRLVLKDVCFNIIEWWEKTMDDHTHKDDDGGIPTGLPGGILLKTVLRSILESPANVEVNDDEAMLEVLSCLKCAGHLL</sequence>
<name>A0A161XKB5_DAUCS</name>
<gene>
    <name evidence="1" type="ORF">DCAR_0209644</name>
</gene>
<dbReference type="AlphaFoldDB" id="A0A161XKB5"/>
<reference evidence="1" key="1">
    <citation type="journal article" date="2016" name="Nat. Genet.">
        <title>A high-quality carrot genome assembly provides new insights into carotenoid accumulation and asterid genome evolution.</title>
        <authorList>
            <person name="Iorizzo M."/>
            <person name="Ellison S."/>
            <person name="Senalik D."/>
            <person name="Zeng P."/>
            <person name="Satapoomin P."/>
            <person name="Huang J."/>
            <person name="Bowman M."/>
            <person name="Iovene M."/>
            <person name="Sanseverino W."/>
            <person name="Cavagnaro P."/>
            <person name="Yildiz M."/>
            <person name="Macko-Podgorni A."/>
            <person name="Moranska E."/>
            <person name="Grzebelus E."/>
            <person name="Grzebelus D."/>
            <person name="Ashrafi H."/>
            <person name="Zheng Z."/>
            <person name="Cheng S."/>
            <person name="Spooner D."/>
            <person name="Van Deynze A."/>
            <person name="Simon P."/>
        </authorList>
    </citation>
    <scope>NUCLEOTIDE SEQUENCE</scope>
    <source>
        <tissue evidence="1">Leaf</tissue>
    </source>
</reference>
<proteinExistence type="predicted"/>
<evidence type="ECO:0000313" key="1">
    <source>
        <dbReference type="EMBL" id="WOG90400.1"/>
    </source>
</evidence>
<accession>A0A161XKB5</accession>
<evidence type="ECO:0000313" key="2">
    <source>
        <dbReference type="Proteomes" id="UP000077755"/>
    </source>
</evidence>
<protein>
    <submittedName>
        <fullName evidence="1">Uncharacterized protein</fullName>
    </submittedName>
</protein>